<evidence type="ECO:0000313" key="2">
    <source>
        <dbReference type="EMBL" id="GGY72932.1"/>
    </source>
</evidence>
<proteinExistence type="predicted"/>
<protein>
    <recommendedName>
        <fullName evidence="1">Rhamnogalacturonase A/B/Epimerase-like pectate lyase domain-containing protein</fullName>
    </recommendedName>
</protein>
<evidence type="ECO:0000313" key="3">
    <source>
        <dbReference type="Proteomes" id="UP000619761"/>
    </source>
</evidence>
<name>A0ABQ3AZT3_9GAMM</name>
<reference evidence="3" key="1">
    <citation type="journal article" date="2019" name="Int. J. Syst. Evol. Microbiol.">
        <title>The Global Catalogue of Microorganisms (GCM) 10K type strain sequencing project: providing services to taxonomists for standard genome sequencing and annotation.</title>
        <authorList>
            <consortium name="The Broad Institute Genomics Platform"/>
            <consortium name="The Broad Institute Genome Sequencing Center for Infectious Disease"/>
            <person name="Wu L."/>
            <person name="Ma J."/>
        </authorList>
    </citation>
    <scope>NUCLEOTIDE SEQUENCE [LARGE SCALE GENOMIC DNA]</scope>
    <source>
        <strain evidence="3">KCTC 32239</strain>
    </source>
</reference>
<dbReference type="Gene3D" id="2.160.20.10">
    <property type="entry name" value="Single-stranded right-handed beta-helix, Pectin lyase-like"/>
    <property type="match status" value="2"/>
</dbReference>
<dbReference type="InterPro" id="IPR024535">
    <property type="entry name" value="RHGA/B-epi-like_pectate_lyase"/>
</dbReference>
<dbReference type="InterPro" id="IPR012334">
    <property type="entry name" value="Pectin_lyas_fold"/>
</dbReference>
<comment type="caution">
    <text evidence="2">The sequence shown here is derived from an EMBL/GenBank/DDBJ whole genome shotgun (WGS) entry which is preliminary data.</text>
</comment>
<dbReference type="InterPro" id="IPR006626">
    <property type="entry name" value="PbH1"/>
</dbReference>
<dbReference type="EMBL" id="BMYZ01000001">
    <property type="protein sequence ID" value="GGY72932.1"/>
    <property type="molecule type" value="Genomic_DNA"/>
</dbReference>
<feature type="domain" description="Rhamnogalacturonase A/B/Epimerase-like pectate lyase" evidence="1">
    <location>
        <begin position="90"/>
        <end position="138"/>
    </location>
</feature>
<keyword evidence="3" id="KW-1185">Reference proteome</keyword>
<dbReference type="SMART" id="SM00710">
    <property type="entry name" value="PbH1"/>
    <property type="match status" value="4"/>
</dbReference>
<sequence length="536" mass="58485">MATGTATQPKLTIKNLDVGDELRIYKETECEGADIARSISVSDKLQLQFGTPLELGHHHFSVAVKKSGQNNFVCTSVYPEYSVVPVTSQFVNVKDFGARGDGVTDDTAAINAALASAKTQAKHLYIPAGTYICNQATNVNNSDRLLTASIGGWNNAVIFGDGASSKLVTSLNTKSTLMYLYAYSKVTNFKIYNVSFVSNHAPAQTEYQYGLFLQGTGVQNMVGADVSDNQFIGFGGALQGQGLNGLNIAHNEFLAPRGHDESKFGTTPAVFVWLFDNANGLCNDVKVHHNFADGFSGDKNLANTVSKRAMDGFFLGNVYGLEVYRNKTQNFIEEHYIFLPPSTAPDTAATIYAHDNYLDASIIPGSQLDNGQPKKDNYGFRSDASHVRIENNDIINFTLGILVRTFDNLQLQAKDIVITKNRFSSGDDSGAYTVRSAIYVIGNTNFALDNVEISQNHIELKSAAPTKSYDALTIAYVKNTVVKENEILQLYSGVSAFSVIARNYMNVSSVEDFANTVQGSNLIPYKKNANDQINFH</sequence>
<evidence type="ECO:0000259" key="1">
    <source>
        <dbReference type="Pfam" id="PF12708"/>
    </source>
</evidence>
<dbReference type="InterPro" id="IPR011050">
    <property type="entry name" value="Pectin_lyase_fold/virulence"/>
</dbReference>
<accession>A0ABQ3AZT3</accession>
<organism evidence="2 3">
    <name type="scientific">Cellvibrio zantedeschiae</name>
    <dbReference type="NCBI Taxonomy" id="1237077"/>
    <lineage>
        <taxon>Bacteria</taxon>
        <taxon>Pseudomonadati</taxon>
        <taxon>Pseudomonadota</taxon>
        <taxon>Gammaproteobacteria</taxon>
        <taxon>Cellvibrionales</taxon>
        <taxon>Cellvibrionaceae</taxon>
        <taxon>Cellvibrio</taxon>
    </lineage>
</organism>
<gene>
    <name evidence="2" type="ORF">GCM10011613_17450</name>
</gene>
<dbReference type="SUPFAM" id="SSF51126">
    <property type="entry name" value="Pectin lyase-like"/>
    <property type="match status" value="1"/>
</dbReference>
<dbReference type="Pfam" id="PF12708">
    <property type="entry name" value="Pect-lyase_RHGA_epim"/>
    <property type="match status" value="1"/>
</dbReference>
<dbReference type="Proteomes" id="UP000619761">
    <property type="component" value="Unassembled WGS sequence"/>
</dbReference>